<accession>G7WKI3</accession>
<dbReference type="EMBL" id="CP003117">
    <property type="protein sequence ID" value="AET64810.1"/>
    <property type="molecule type" value="Genomic_DNA"/>
</dbReference>
<evidence type="ECO:0000313" key="2">
    <source>
        <dbReference type="EMBL" id="AET64810.1"/>
    </source>
</evidence>
<evidence type="ECO:0000256" key="1">
    <source>
        <dbReference type="SAM" id="MobiDB-lite"/>
    </source>
</evidence>
<feature type="region of interest" description="Disordered" evidence="1">
    <location>
        <begin position="58"/>
        <end position="77"/>
    </location>
</feature>
<reference evidence="2 3" key="1">
    <citation type="journal article" date="2012" name="PLoS ONE">
        <title>The genome characteristics and predicted function of methyl-group oxidation pathway in the obligate aceticlastic methanogens, Methanosaeta spp.</title>
        <authorList>
            <person name="Zhu J."/>
            <person name="Zheng H."/>
            <person name="Ai G."/>
            <person name="Zhang G."/>
            <person name="Liu D."/>
            <person name="Liu X."/>
            <person name="Dong X."/>
        </authorList>
    </citation>
    <scope>NUCLEOTIDE SEQUENCE [LARGE SCALE GENOMIC DNA]</scope>
    <source>
        <strain evidence="2 3">6Ac</strain>
    </source>
</reference>
<gene>
    <name evidence="2" type="ordered locus">Mhar_1446</name>
</gene>
<name>G7WKI3_METH6</name>
<keyword evidence="3" id="KW-1185">Reference proteome</keyword>
<sequence length="102" mass="10909">MAEGRNFGQTPSPRSRKTPKGYSGQRNRDTPVIRLRQGLFFGLLILAAVCGCIGEEPDSSEVTEEVSEDADDGLGFPPPSCGCLEGDEKFEELLSAGVGEMT</sequence>
<dbReference type="KEGG" id="mhi:Mhar_1446"/>
<proteinExistence type="predicted"/>
<protein>
    <submittedName>
        <fullName evidence="2">Uncharacterized protein</fullName>
    </submittedName>
</protein>
<organism evidence="2 3">
    <name type="scientific">Methanothrix harundinacea (strain 6Ac)</name>
    <name type="common">Methanosaeta harundinacea</name>
    <dbReference type="NCBI Taxonomy" id="1110509"/>
    <lineage>
        <taxon>Archaea</taxon>
        <taxon>Methanobacteriati</taxon>
        <taxon>Methanobacteriota</taxon>
        <taxon>Stenosarchaea group</taxon>
        <taxon>Methanomicrobia</taxon>
        <taxon>Methanotrichales</taxon>
        <taxon>Methanotrichaceae</taxon>
        <taxon>Methanothrix</taxon>
    </lineage>
</organism>
<dbReference type="HOGENOM" id="CLU_2271047_0_0_2"/>
<dbReference type="STRING" id="1110509.Mhar_1446"/>
<dbReference type="AlphaFoldDB" id="G7WKI3"/>
<dbReference type="PATRIC" id="fig|1110509.7.peg.1611"/>
<evidence type="ECO:0000313" key="3">
    <source>
        <dbReference type="Proteomes" id="UP000005877"/>
    </source>
</evidence>
<dbReference type="Proteomes" id="UP000005877">
    <property type="component" value="Chromosome"/>
</dbReference>
<feature type="region of interest" description="Disordered" evidence="1">
    <location>
        <begin position="1"/>
        <end position="29"/>
    </location>
</feature>
<feature type="compositionally biased region" description="Acidic residues" evidence="1">
    <location>
        <begin position="58"/>
        <end position="72"/>
    </location>
</feature>